<dbReference type="PANTHER" id="PTHR24056:SF546">
    <property type="entry name" value="CYCLIN-DEPENDENT KINASE 12"/>
    <property type="match status" value="1"/>
</dbReference>
<keyword evidence="4 13" id="KW-0808">Transferase</keyword>
<keyword evidence="7 10" id="KW-0067">ATP-binding</keyword>
<dbReference type="GO" id="GO:0004693">
    <property type="term" value="F:cyclin-dependent protein serine/threonine kinase activity"/>
    <property type="evidence" value="ECO:0007669"/>
    <property type="project" value="UniProtKB-EC"/>
</dbReference>
<evidence type="ECO:0000256" key="3">
    <source>
        <dbReference type="ARBA" id="ARBA00022527"/>
    </source>
</evidence>
<organism evidence="13 14">
    <name type="scientific">Galdieria sulphuraria</name>
    <name type="common">Red alga</name>
    <dbReference type="NCBI Taxonomy" id="130081"/>
    <lineage>
        <taxon>Eukaryota</taxon>
        <taxon>Rhodophyta</taxon>
        <taxon>Bangiophyceae</taxon>
        <taxon>Galdieriales</taxon>
        <taxon>Galdieriaceae</taxon>
        <taxon>Galdieria</taxon>
    </lineage>
</organism>
<dbReference type="Proteomes" id="UP000030680">
    <property type="component" value="Unassembled WGS sequence"/>
</dbReference>
<feature type="region of interest" description="Disordered" evidence="11">
    <location>
        <begin position="1"/>
        <end position="36"/>
    </location>
</feature>
<evidence type="ECO:0000256" key="5">
    <source>
        <dbReference type="ARBA" id="ARBA00022741"/>
    </source>
</evidence>
<dbReference type="FunFam" id="1.10.510.10:FF:000624">
    <property type="entry name" value="Mitogen-activated protein kinase"/>
    <property type="match status" value="1"/>
</dbReference>
<dbReference type="PROSITE" id="PS00107">
    <property type="entry name" value="PROTEIN_KINASE_ATP"/>
    <property type="match status" value="1"/>
</dbReference>
<dbReference type="GO" id="GO:0000307">
    <property type="term" value="C:cyclin-dependent protein kinase holoenzyme complex"/>
    <property type="evidence" value="ECO:0007669"/>
    <property type="project" value="TreeGrafter"/>
</dbReference>
<dbReference type="Gene3D" id="1.10.510.10">
    <property type="entry name" value="Transferase(Phosphotransferase) domain 1"/>
    <property type="match status" value="1"/>
</dbReference>
<gene>
    <name evidence="13" type="ORF">Gasu_29910</name>
</gene>
<comment type="catalytic activity">
    <reaction evidence="9">
        <text>L-seryl-[protein] + ATP = O-phospho-L-seryl-[protein] + ADP + H(+)</text>
        <dbReference type="Rhea" id="RHEA:17989"/>
        <dbReference type="Rhea" id="RHEA-COMP:9863"/>
        <dbReference type="Rhea" id="RHEA-COMP:11604"/>
        <dbReference type="ChEBI" id="CHEBI:15378"/>
        <dbReference type="ChEBI" id="CHEBI:29999"/>
        <dbReference type="ChEBI" id="CHEBI:30616"/>
        <dbReference type="ChEBI" id="CHEBI:83421"/>
        <dbReference type="ChEBI" id="CHEBI:456216"/>
        <dbReference type="EC" id="2.7.11.22"/>
    </reaction>
</comment>
<evidence type="ECO:0000313" key="13">
    <source>
        <dbReference type="EMBL" id="EME29550.1"/>
    </source>
</evidence>
<feature type="compositionally biased region" description="Polar residues" evidence="11">
    <location>
        <begin position="422"/>
        <end position="433"/>
    </location>
</feature>
<dbReference type="InterPro" id="IPR017441">
    <property type="entry name" value="Protein_kinase_ATP_BS"/>
</dbReference>
<evidence type="ECO:0000256" key="4">
    <source>
        <dbReference type="ARBA" id="ARBA00022679"/>
    </source>
</evidence>
<dbReference type="Gene3D" id="3.30.200.20">
    <property type="entry name" value="Phosphorylase Kinase, domain 1"/>
    <property type="match status" value="1"/>
</dbReference>
<dbReference type="PANTHER" id="PTHR24056">
    <property type="entry name" value="CELL DIVISION PROTEIN KINASE"/>
    <property type="match status" value="1"/>
</dbReference>
<keyword evidence="6 13" id="KW-0418">Kinase</keyword>
<dbReference type="InterPro" id="IPR011009">
    <property type="entry name" value="Kinase-like_dom_sf"/>
</dbReference>
<dbReference type="SUPFAM" id="SSF56112">
    <property type="entry name" value="Protein kinase-like (PK-like)"/>
    <property type="match status" value="1"/>
</dbReference>
<comment type="similarity">
    <text evidence="1">Belongs to the protein kinase superfamily. CMGC Ser/Thr protein kinase family. CDC2/CDKX subfamily.</text>
</comment>
<keyword evidence="14" id="KW-1185">Reference proteome</keyword>
<evidence type="ECO:0000259" key="12">
    <source>
        <dbReference type="PROSITE" id="PS50011"/>
    </source>
</evidence>
<evidence type="ECO:0000256" key="11">
    <source>
        <dbReference type="SAM" id="MobiDB-lite"/>
    </source>
</evidence>
<evidence type="ECO:0000256" key="2">
    <source>
        <dbReference type="ARBA" id="ARBA00012425"/>
    </source>
</evidence>
<evidence type="ECO:0000256" key="1">
    <source>
        <dbReference type="ARBA" id="ARBA00006485"/>
    </source>
</evidence>
<dbReference type="Pfam" id="PF00069">
    <property type="entry name" value="Pkinase"/>
    <property type="match status" value="2"/>
</dbReference>
<proteinExistence type="inferred from homology"/>
<dbReference type="AlphaFoldDB" id="M2WZP0"/>
<feature type="compositionally biased region" description="Polar residues" evidence="11">
    <location>
        <begin position="447"/>
        <end position="467"/>
    </location>
</feature>
<dbReference type="GeneID" id="17088335"/>
<dbReference type="GO" id="GO:0005634">
    <property type="term" value="C:nucleus"/>
    <property type="evidence" value="ECO:0007669"/>
    <property type="project" value="TreeGrafter"/>
</dbReference>
<dbReference type="EC" id="2.7.11.22" evidence="2"/>
<sequence length="476" mass="54735">MNKRQRENDGSVERMTETEATREPSGRNSEGYSRKLPKSEVLLVKSERRRPYLTRDVSCFERIEQIGEGTYGQVWSAKELLTGEMVALKKVRMDNEKEGFPLTAIREIKLLKTLPHHKNIVNLKEIVTETNKDTQISGKLKRKSSIYLVFEYLEHDLAGLMDTPTVHFTEAQVKCLLFQLIEGLKHCHENRVIHRDIKGLSYSLKLVFYFTLTNISASNLLINNKGLLKLGDFGLARHLGDEGRKYTNRVVTLWYRAPELLLGTTDYSWPIDMWSVGCLMAEMLMRKPPFAGRDEIEQLDMIFRVLGTPTEDIWPEWTSLPKAEMFSAKKYPARFQLFFGHLSSICRDLLQKLLHLNPKCRISAAEALKHPWFTVEPKLIEPHQMPYFESTHEFQAKKRRAKGIQQSKNSMSTVGIKGPIVDSQQYSGSNMRNHSSKEYDSRRISPRGSSTDSQVGDISRAKTSNGDLRSHDILRE</sequence>
<dbReference type="OrthoDB" id="28397at2759"/>
<dbReference type="GO" id="GO:0106310">
    <property type="term" value="F:protein serine kinase activity"/>
    <property type="evidence" value="ECO:0007669"/>
    <property type="project" value="RHEA"/>
</dbReference>
<dbReference type="InterPro" id="IPR000719">
    <property type="entry name" value="Prot_kinase_dom"/>
</dbReference>
<comment type="catalytic activity">
    <reaction evidence="8">
        <text>L-threonyl-[protein] + ATP = O-phospho-L-threonyl-[protein] + ADP + H(+)</text>
        <dbReference type="Rhea" id="RHEA:46608"/>
        <dbReference type="Rhea" id="RHEA-COMP:11060"/>
        <dbReference type="Rhea" id="RHEA-COMP:11605"/>
        <dbReference type="ChEBI" id="CHEBI:15378"/>
        <dbReference type="ChEBI" id="CHEBI:30013"/>
        <dbReference type="ChEBI" id="CHEBI:30616"/>
        <dbReference type="ChEBI" id="CHEBI:61977"/>
        <dbReference type="ChEBI" id="CHEBI:456216"/>
        <dbReference type="EC" id="2.7.11.22"/>
    </reaction>
</comment>
<accession>M2WZP0</accession>
<dbReference type="InterPro" id="IPR050108">
    <property type="entry name" value="CDK"/>
</dbReference>
<dbReference type="OMA" id="DALDHDY"/>
<dbReference type="EMBL" id="KB454507">
    <property type="protein sequence ID" value="EME29550.1"/>
    <property type="molecule type" value="Genomic_DNA"/>
</dbReference>
<dbReference type="GO" id="GO:0005524">
    <property type="term" value="F:ATP binding"/>
    <property type="evidence" value="ECO:0007669"/>
    <property type="project" value="UniProtKB-UniRule"/>
</dbReference>
<dbReference type="RefSeq" id="XP_005706070.1">
    <property type="nucleotide sequence ID" value="XM_005706013.1"/>
</dbReference>
<name>M2WZP0_GALSU</name>
<feature type="binding site" evidence="10">
    <location>
        <position position="89"/>
    </location>
    <ligand>
        <name>ATP</name>
        <dbReference type="ChEBI" id="CHEBI:30616"/>
    </ligand>
</feature>
<evidence type="ECO:0000256" key="7">
    <source>
        <dbReference type="ARBA" id="ARBA00022840"/>
    </source>
</evidence>
<feature type="domain" description="Protein kinase" evidence="12">
    <location>
        <begin position="60"/>
        <end position="373"/>
    </location>
</feature>
<evidence type="ECO:0000313" key="14">
    <source>
        <dbReference type="Proteomes" id="UP000030680"/>
    </source>
</evidence>
<evidence type="ECO:0000256" key="6">
    <source>
        <dbReference type="ARBA" id="ARBA00022777"/>
    </source>
</evidence>
<reference evidence="14" key="1">
    <citation type="journal article" date="2013" name="Science">
        <title>Gene transfer from bacteria and archaea facilitated evolution of an extremophilic eukaryote.</title>
        <authorList>
            <person name="Schonknecht G."/>
            <person name="Chen W.H."/>
            <person name="Ternes C.M."/>
            <person name="Barbier G.G."/>
            <person name="Shrestha R.P."/>
            <person name="Stanke M."/>
            <person name="Brautigam A."/>
            <person name="Baker B.J."/>
            <person name="Banfield J.F."/>
            <person name="Garavito R.M."/>
            <person name="Carr K."/>
            <person name="Wilkerson C."/>
            <person name="Rensing S.A."/>
            <person name="Gagneul D."/>
            <person name="Dickenson N.E."/>
            <person name="Oesterhelt C."/>
            <person name="Lercher M.J."/>
            <person name="Weber A.P."/>
        </authorList>
    </citation>
    <scope>NUCLEOTIDE SEQUENCE [LARGE SCALE GENOMIC DNA]</scope>
    <source>
        <strain evidence="14">074W</strain>
    </source>
</reference>
<dbReference type="PROSITE" id="PS50011">
    <property type="entry name" value="PROTEIN_KINASE_DOM"/>
    <property type="match status" value="1"/>
</dbReference>
<evidence type="ECO:0000256" key="8">
    <source>
        <dbReference type="ARBA" id="ARBA00047811"/>
    </source>
</evidence>
<dbReference type="eggNOG" id="KOG0600">
    <property type="taxonomic scope" value="Eukaryota"/>
</dbReference>
<evidence type="ECO:0000256" key="9">
    <source>
        <dbReference type="ARBA" id="ARBA00048367"/>
    </source>
</evidence>
<keyword evidence="3 13" id="KW-0723">Serine/threonine-protein kinase</keyword>
<dbReference type="GO" id="GO:0032968">
    <property type="term" value="P:positive regulation of transcription elongation by RNA polymerase II"/>
    <property type="evidence" value="ECO:0007669"/>
    <property type="project" value="TreeGrafter"/>
</dbReference>
<dbReference type="CDD" id="cd07840">
    <property type="entry name" value="STKc_CDK9_like"/>
    <property type="match status" value="1"/>
</dbReference>
<protein>
    <recommendedName>
        <fullName evidence="2">cyclin-dependent kinase</fullName>
        <ecNumber evidence="2">2.7.11.22</ecNumber>
    </recommendedName>
</protein>
<feature type="compositionally biased region" description="Polar residues" evidence="11">
    <location>
        <begin position="404"/>
        <end position="413"/>
    </location>
</feature>
<dbReference type="Gramene" id="EME29550">
    <property type="protein sequence ID" value="EME29550"/>
    <property type="gene ID" value="Gasu_29910"/>
</dbReference>
<feature type="region of interest" description="Disordered" evidence="11">
    <location>
        <begin position="398"/>
        <end position="476"/>
    </location>
</feature>
<dbReference type="FunFam" id="3.30.200.20:FF:000124">
    <property type="entry name" value="Cyclin-dependent kinase 4"/>
    <property type="match status" value="1"/>
</dbReference>
<evidence type="ECO:0000256" key="10">
    <source>
        <dbReference type="PROSITE-ProRule" id="PRU10141"/>
    </source>
</evidence>
<feature type="compositionally biased region" description="Basic and acidic residues" evidence="11">
    <location>
        <begin position="1"/>
        <end position="25"/>
    </location>
</feature>
<dbReference type="GO" id="GO:0008353">
    <property type="term" value="F:RNA polymerase II CTD heptapeptide repeat kinase activity"/>
    <property type="evidence" value="ECO:0007669"/>
    <property type="project" value="TreeGrafter"/>
</dbReference>
<dbReference type="STRING" id="130081.M2WZP0"/>
<keyword evidence="5 10" id="KW-0547">Nucleotide-binding</keyword>